<evidence type="ECO:0000256" key="4">
    <source>
        <dbReference type="SAM" id="MobiDB-lite"/>
    </source>
</evidence>
<dbReference type="Gene3D" id="3.40.50.1820">
    <property type="entry name" value="alpha/beta hydrolase"/>
    <property type="match status" value="1"/>
</dbReference>
<dbReference type="InterPro" id="IPR056884">
    <property type="entry name" value="NPHP3-like_N"/>
</dbReference>
<feature type="repeat" description="ANK" evidence="3">
    <location>
        <begin position="1117"/>
        <end position="1139"/>
    </location>
</feature>
<dbReference type="PANTHER" id="PTHR24180:SF45">
    <property type="entry name" value="POLY [ADP-RIBOSE] POLYMERASE TANKYRASE"/>
    <property type="match status" value="1"/>
</dbReference>
<dbReference type="InterPro" id="IPR002110">
    <property type="entry name" value="Ankyrin_rpt"/>
</dbReference>
<proteinExistence type="predicted"/>
<evidence type="ECO:0000259" key="7">
    <source>
        <dbReference type="Pfam" id="PF24883"/>
    </source>
</evidence>
<evidence type="ECO:0000256" key="2">
    <source>
        <dbReference type="ARBA" id="ARBA00023043"/>
    </source>
</evidence>
<feature type="repeat" description="ANK" evidence="3">
    <location>
        <begin position="1223"/>
        <end position="1256"/>
    </location>
</feature>
<keyword evidence="5" id="KW-0812">Transmembrane</keyword>
<dbReference type="PROSITE" id="PS50297">
    <property type="entry name" value="ANK_REP_REGION"/>
    <property type="match status" value="5"/>
</dbReference>
<dbReference type="InterPro" id="IPR027417">
    <property type="entry name" value="P-loop_NTPase"/>
</dbReference>
<feature type="repeat" description="ANK" evidence="3">
    <location>
        <begin position="1050"/>
        <end position="1074"/>
    </location>
</feature>
<dbReference type="Gene3D" id="3.40.50.300">
    <property type="entry name" value="P-loop containing nucleotide triphosphate hydrolases"/>
    <property type="match status" value="1"/>
</dbReference>
<dbReference type="SUPFAM" id="SSF53474">
    <property type="entry name" value="alpha/beta-Hydrolases"/>
    <property type="match status" value="1"/>
</dbReference>
<dbReference type="PROSITE" id="PS50088">
    <property type="entry name" value="ANK_REPEAT"/>
    <property type="match status" value="6"/>
</dbReference>
<dbReference type="InterPro" id="IPR036770">
    <property type="entry name" value="Ankyrin_rpt-contain_sf"/>
</dbReference>
<comment type="caution">
    <text evidence="8">The sequence shown here is derived from an EMBL/GenBank/DDBJ whole genome shotgun (WGS) entry which is preliminary data.</text>
</comment>
<evidence type="ECO:0000256" key="3">
    <source>
        <dbReference type="PROSITE-ProRule" id="PRU00023"/>
    </source>
</evidence>
<dbReference type="Gene3D" id="1.25.40.20">
    <property type="entry name" value="Ankyrin repeat-containing domain"/>
    <property type="match status" value="4"/>
</dbReference>
<sequence>MEIAVKLLMTVVTIVIIAWALTGPLRQPSRRQPPFETWTLRVDDIPTSESGAFASNLQSNIDQDRKLKDAVPTPIDCNSITPRDDRSSCATVSITSSLSAEELCTLLERALGKHPYTFSCTFDGITPLYEDPSRVDIDIIVIPGLGCNAIGSWRDRKTNKVWLRDFLPQDLSNIRVLLYGYDTTLPGSHSKQSISDLGNALMETVTAFRSKTQTLSRPIIFIGHSLGGLLIKEALLLCRRKFGETDPSISRATYGILFFGVPNHGLRNEQLRTLVDGQPNKAFINDLLVDDDSEASNFLKRLTAQFAESFKGYYHIITFYERLPSPTLERNKSGGWSKTGQRCLMVTEQSATSTGIVAKTDEDNIPINSDHSGIVKFGSRNQSEYLVVQYRLRNLIEETKQKVSHRFAESDLYSPNSGIPRACLKSLAYEGMDSRLDTITEESDGTCGWLSSHENFVKWKNQHRGLLWIKGKPGSGKSTIIKYALKRLSKVYGPETQVFSFFFHARGHELQKSLLGFFRSVLHQILQRFPGSLNDLVDNFNVKEMTVGEPGKDWHWHLQPLQEFLKLGLPKILTRFPVVFFIDALDECGQRPALDLIEYFRQILLSLPSTSYQIGICFSCRHYPIIPGNGGLEVVLEEENSEDISLFVKRSLLVNNNDLNDELFDLIIGRARGVFLWAMLVVREVSRMAIEGESMTTMQAEIARIPRGLFPFYEELVRSSKNHPAMLNLIQWLCFSGKPLNVEELQWALVVDPKSPMSTFEDYRASESFISSDRFESRIRTLSCGLVEVRFLTVQFIHQSVREFFLDQGLSILDQGEPDEAAAAAHCRMSLVCVQYMNTFCSDLSRFGRQSSRLPLSAYSGKYWSFHARLGQDMPCFPKKFLDLIQWPNEGPLQSLLLLLKEIDFPGFPSGTNLMHLTARYDLDKMLLFLAFPPCGDAALPPSWKSSRSSPPLPCNGEKDENGAVVQSHHAEKVYFDLEDQNGHTPLAWAAEHGSLEVAKLLLQTGQVDVDSRSKIGQTPLSRAAQYGSLEVARLLLDTGRAEADSRDDTGRTPLSWAAQYGSLEVARLLLSTGRVEADSRDETGRSPLSHSGSKSLEVAELLLSTGQVDVDSRDTTGRTPLSWAAQNSHLDFAKLLLNTRQVEVDSRDDAGRTPLSWSAASLTGEVAEWLLATGQADANSRDNTGRTPLSWNSSGPPVGFLAPLSKVLLDTGRIEVDLRDNNGRTPLSWAAASSNAGQVIRLLDTGQVEVDSRDDAGRTPLSWASSTPEGGGPVVRTLLATGRVEVDSRDNTGRTPLSWAVASSDSAGIYNNGQWESRPGLTFAPHDSTVQLLLDTGRVDVNSRDSTGRTPLSWAAETPKALDAVRMLLKTGQVEVNSRDDNGRTPLWWAAQHGSWRVVESLFRSGQVKIGSKLQDGPPLFFMFSKAWREELLEMLSAESEGERSVYG</sequence>
<reference evidence="8 9" key="1">
    <citation type="submission" date="2019-06" db="EMBL/GenBank/DDBJ databases">
        <authorList>
            <person name="Broberg M."/>
        </authorList>
    </citation>
    <scope>NUCLEOTIDE SEQUENCE [LARGE SCALE GENOMIC DNA]</scope>
</reference>
<dbReference type="SMART" id="SM00248">
    <property type="entry name" value="ANK"/>
    <property type="match status" value="11"/>
</dbReference>
<dbReference type="Proteomes" id="UP000766486">
    <property type="component" value="Unassembled WGS sequence"/>
</dbReference>
<feature type="repeat" description="ANK" evidence="3">
    <location>
        <begin position="982"/>
        <end position="1006"/>
    </location>
</feature>
<evidence type="ECO:0000256" key="5">
    <source>
        <dbReference type="SAM" id="Phobius"/>
    </source>
</evidence>
<dbReference type="Pfam" id="PF00023">
    <property type="entry name" value="Ank"/>
    <property type="match status" value="1"/>
</dbReference>
<dbReference type="InterPro" id="IPR051637">
    <property type="entry name" value="Ank_repeat_dom-contain_49"/>
</dbReference>
<feature type="region of interest" description="Disordered" evidence="4">
    <location>
        <begin position="1253"/>
        <end position="1273"/>
    </location>
</feature>
<evidence type="ECO:0000259" key="6">
    <source>
        <dbReference type="Pfam" id="PF22939"/>
    </source>
</evidence>
<evidence type="ECO:0000313" key="8">
    <source>
        <dbReference type="EMBL" id="VUC37866.1"/>
    </source>
</evidence>
<dbReference type="Pfam" id="PF12796">
    <property type="entry name" value="Ank_2"/>
    <property type="match status" value="4"/>
</dbReference>
<dbReference type="PANTHER" id="PTHR24180">
    <property type="entry name" value="CYCLIN-DEPENDENT KINASE INHIBITOR 2C-RELATED"/>
    <property type="match status" value="1"/>
</dbReference>
<gene>
    <name evidence="8" type="ORF">CLO192961_LOCUS486204</name>
</gene>
<evidence type="ECO:0000313" key="9">
    <source>
        <dbReference type="Proteomes" id="UP000766486"/>
    </source>
</evidence>
<feature type="transmembrane region" description="Helical" evidence="5">
    <location>
        <begin position="7"/>
        <end position="25"/>
    </location>
</feature>
<keyword evidence="5" id="KW-0472">Membrane</keyword>
<feature type="domain" description="Nephrocystin 3-like N-terminal" evidence="7">
    <location>
        <begin position="445"/>
        <end position="621"/>
    </location>
</feature>
<dbReference type="InterPro" id="IPR029058">
    <property type="entry name" value="AB_hydrolase_fold"/>
</dbReference>
<evidence type="ECO:0000256" key="1">
    <source>
        <dbReference type="ARBA" id="ARBA00022737"/>
    </source>
</evidence>
<keyword evidence="1" id="KW-0677">Repeat</keyword>
<dbReference type="EMBL" id="CABFNS010001049">
    <property type="protein sequence ID" value="VUC37866.1"/>
    <property type="molecule type" value="Genomic_DNA"/>
</dbReference>
<feature type="repeat" description="ANK" evidence="3">
    <location>
        <begin position="1383"/>
        <end position="1407"/>
    </location>
</feature>
<keyword evidence="5" id="KW-1133">Transmembrane helix</keyword>
<feature type="domain" description="GPI inositol-deacylase winged helix" evidence="6">
    <location>
        <begin position="727"/>
        <end position="810"/>
    </location>
</feature>
<dbReference type="Pfam" id="PF24883">
    <property type="entry name" value="NPHP3_N"/>
    <property type="match status" value="1"/>
</dbReference>
<protein>
    <recommendedName>
        <fullName evidence="10">NACHT domain-containing protein</fullName>
    </recommendedName>
</protein>
<keyword evidence="2 3" id="KW-0040">ANK repeat</keyword>
<dbReference type="Pfam" id="PF22939">
    <property type="entry name" value="WHD_GPIID"/>
    <property type="match status" value="1"/>
</dbReference>
<evidence type="ECO:0008006" key="10">
    <source>
        <dbReference type="Google" id="ProtNLM"/>
    </source>
</evidence>
<keyword evidence="9" id="KW-1185">Reference proteome</keyword>
<feature type="repeat" description="ANK" evidence="3">
    <location>
        <begin position="1016"/>
        <end position="1040"/>
    </location>
</feature>
<dbReference type="InterPro" id="IPR054471">
    <property type="entry name" value="GPIID_WHD"/>
</dbReference>
<dbReference type="SUPFAM" id="SSF52540">
    <property type="entry name" value="P-loop containing nucleoside triphosphate hydrolases"/>
    <property type="match status" value="1"/>
</dbReference>
<accession>A0ABY6V5G1</accession>
<name>A0ABY6V5G1_BIOOC</name>
<dbReference type="SUPFAM" id="SSF48403">
    <property type="entry name" value="Ankyrin repeat"/>
    <property type="match status" value="2"/>
</dbReference>
<organism evidence="8 9">
    <name type="scientific">Bionectria ochroleuca</name>
    <name type="common">Gliocladium roseum</name>
    <dbReference type="NCBI Taxonomy" id="29856"/>
    <lineage>
        <taxon>Eukaryota</taxon>
        <taxon>Fungi</taxon>
        <taxon>Dikarya</taxon>
        <taxon>Ascomycota</taxon>
        <taxon>Pezizomycotina</taxon>
        <taxon>Sordariomycetes</taxon>
        <taxon>Hypocreomycetidae</taxon>
        <taxon>Hypocreales</taxon>
        <taxon>Bionectriaceae</taxon>
        <taxon>Clonostachys</taxon>
    </lineage>
</organism>